<feature type="transmembrane region" description="Helical" evidence="6">
    <location>
        <begin position="183"/>
        <end position="206"/>
    </location>
</feature>
<comment type="subcellular location">
    <subcellularLocation>
        <location evidence="1">Membrane</location>
        <topology evidence="1">Multi-pass membrane protein</topology>
    </subcellularLocation>
</comment>
<keyword evidence="5 6" id="KW-0472">Membrane</keyword>
<comment type="caution">
    <text evidence="8">The sequence shown here is derived from an EMBL/GenBank/DDBJ whole genome shotgun (WGS) entry which is preliminary data.</text>
</comment>
<organism evidence="8 9">
    <name type="scientific">Thermostichus vulcanus str. 'Rupite'</name>
    <dbReference type="NCBI Taxonomy" id="2813851"/>
    <lineage>
        <taxon>Bacteria</taxon>
        <taxon>Bacillati</taxon>
        <taxon>Cyanobacteriota</taxon>
        <taxon>Cyanophyceae</taxon>
        <taxon>Thermostichales</taxon>
        <taxon>Thermostichaceae</taxon>
        <taxon>Thermostichus</taxon>
    </lineage>
</organism>
<evidence type="ECO:0000256" key="4">
    <source>
        <dbReference type="ARBA" id="ARBA00022989"/>
    </source>
</evidence>
<evidence type="ECO:0000256" key="3">
    <source>
        <dbReference type="ARBA" id="ARBA00022692"/>
    </source>
</evidence>
<evidence type="ECO:0000256" key="6">
    <source>
        <dbReference type="SAM" id="Phobius"/>
    </source>
</evidence>
<feature type="transmembrane region" description="Helical" evidence="6">
    <location>
        <begin position="305"/>
        <end position="325"/>
    </location>
</feature>
<sequence>MCRFTSRRSASQIAHGFCIGILLLILLGIPAWPQSNIINRESDSASIVLDGQVLFQVRASGQFNAQERANFINLFLADAITTPEPVQVQIEERNNLPTLLLDGRYLLTVTDQDVEENQSPQAQAEAWAALLETALAEAQAQRSVEYLQTAGIQAGIAVGAALVLHSVLGWLRRRWGRGSNSPQPLLTLVILFSQLSLWLVTGAYIIRLFPRTRHWFYQVSIALNWSVDPDPTPRLPIFLGLVTLSLLIGYSTPSILIALFHRFSSAKVFVILEKVLTPLRGAQQIAGTVLLLHASLNILRPYSTLFALLRPWLDLALVVSLAWLLSRGFRQVVRLYGIDLIRKLGLEIDEFVLVIETIINAVIIVFSIFVFAQTQQFNLIGLLTSLGIGGLAVAFAAQKIIEQILSTIVLYLDRPFVPGDYIRMANGQIGRIESIGLRSTKIRTAAKSTLMIVPNSNLVNAEIENLTMAKKVMVLLYLDFLKPLEDQDAALVKQVISEETNSLFGIDPGSTNISLLRNAEERITRARITFFILGSSENSIQLRKRLLELANEKISKKLMKFGIQFFLQDPTIYVESPVTI</sequence>
<feature type="transmembrane region" description="Helical" evidence="6">
    <location>
        <begin position="237"/>
        <end position="260"/>
    </location>
</feature>
<feature type="transmembrane region" description="Helical" evidence="6">
    <location>
        <begin position="150"/>
        <end position="171"/>
    </location>
</feature>
<evidence type="ECO:0000256" key="5">
    <source>
        <dbReference type="ARBA" id="ARBA00023136"/>
    </source>
</evidence>
<evidence type="ECO:0000313" key="9">
    <source>
        <dbReference type="Proteomes" id="UP000830835"/>
    </source>
</evidence>
<proteinExistence type="inferred from homology"/>
<dbReference type="Proteomes" id="UP000830835">
    <property type="component" value="Unassembled WGS sequence"/>
</dbReference>
<dbReference type="InterPro" id="IPR023408">
    <property type="entry name" value="MscS_beta-dom_sf"/>
</dbReference>
<dbReference type="InterPro" id="IPR011014">
    <property type="entry name" value="MscS_channel_TM-2"/>
</dbReference>
<dbReference type="Gene3D" id="2.30.30.60">
    <property type="match status" value="1"/>
</dbReference>
<feature type="transmembrane region" description="Helical" evidence="6">
    <location>
        <begin position="351"/>
        <end position="371"/>
    </location>
</feature>
<feature type="transmembrane region" description="Helical" evidence="6">
    <location>
        <begin position="377"/>
        <end position="397"/>
    </location>
</feature>
<feature type="transmembrane region" description="Helical" evidence="6">
    <location>
        <begin position="12"/>
        <end position="32"/>
    </location>
</feature>
<dbReference type="PANTHER" id="PTHR30566:SF5">
    <property type="entry name" value="MECHANOSENSITIVE ION CHANNEL PROTEIN 1, MITOCHONDRIAL-RELATED"/>
    <property type="match status" value="1"/>
</dbReference>
<dbReference type="PANTHER" id="PTHR30566">
    <property type="entry name" value="YNAI-RELATED MECHANOSENSITIVE ION CHANNEL"/>
    <property type="match status" value="1"/>
</dbReference>
<keyword evidence="9" id="KW-1185">Reference proteome</keyword>
<dbReference type="Pfam" id="PF00924">
    <property type="entry name" value="MS_channel_2nd"/>
    <property type="match status" value="1"/>
</dbReference>
<dbReference type="SUPFAM" id="SSF50182">
    <property type="entry name" value="Sm-like ribonucleoproteins"/>
    <property type="match status" value="1"/>
</dbReference>
<dbReference type="RefSeq" id="WP_244349988.1">
    <property type="nucleotide sequence ID" value="NZ_JAFIRA010000014.1"/>
</dbReference>
<evidence type="ECO:0000313" key="8">
    <source>
        <dbReference type="EMBL" id="MCJ2542708.1"/>
    </source>
</evidence>
<feature type="domain" description="Mechanosensitive ion channel MscS" evidence="7">
    <location>
        <begin position="400"/>
        <end position="467"/>
    </location>
</feature>
<evidence type="ECO:0000259" key="7">
    <source>
        <dbReference type="Pfam" id="PF00924"/>
    </source>
</evidence>
<dbReference type="EMBL" id="JAFIRA010000014">
    <property type="protein sequence ID" value="MCJ2542708.1"/>
    <property type="molecule type" value="Genomic_DNA"/>
</dbReference>
<keyword evidence="4 6" id="KW-1133">Transmembrane helix</keyword>
<evidence type="ECO:0000256" key="2">
    <source>
        <dbReference type="ARBA" id="ARBA00008017"/>
    </source>
</evidence>
<dbReference type="SUPFAM" id="SSF82861">
    <property type="entry name" value="Mechanosensitive channel protein MscS (YggB), transmembrane region"/>
    <property type="match status" value="1"/>
</dbReference>
<reference evidence="8" key="1">
    <citation type="submission" date="2021-02" db="EMBL/GenBank/DDBJ databases">
        <title>The CRISPR/cas machinery reduction and long-range gene transfer in the hot spring cyanobacterium Synechococcus.</title>
        <authorList>
            <person name="Dvorak P."/>
            <person name="Jahodarova E."/>
            <person name="Hasler P."/>
            <person name="Poulickova A."/>
        </authorList>
    </citation>
    <scope>NUCLEOTIDE SEQUENCE</scope>
    <source>
        <strain evidence="8">Rupite</strain>
    </source>
</reference>
<keyword evidence="3 6" id="KW-0812">Transmembrane</keyword>
<accession>A0ABT0CAA3</accession>
<comment type="similarity">
    <text evidence="2">Belongs to the MscS (TC 1.A.23) family.</text>
</comment>
<gene>
    <name evidence="8" type="ORF">JX360_07270</name>
</gene>
<dbReference type="Gene3D" id="1.10.287.1260">
    <property type="match status" value="1"/>
</dbReference>
<dbReference type="InterPro" id="IPR006685">
    <property type="entry name" value="MscS_channel_2nd"/>
</dbReference>
<protein>
    <submittedName>
        <fullName evidence="8">Mechanosensitive ion channel</fullName>
    </submittedName>
</protein>
<evidence type="ECO:0000256" key="1">
    <source>
        <dbReference type="ARBA" id="ARBA00004141"/>
    </source>
</evidence>
<name>A0ABT0CAA3_THEVL</name>
<dbReference type="InterPro" id="IPR010920">
    <property type="entry name" value="LSM_dom_sf"/>
</dbReference>